<sequence>MRREHEPCTHMTHPCHSALHCLPPVQCVALVVAQKERKLTAHNGPCLGSCYSACSSCSSGFLIFLLP</sequence>
<evidence type="ECO:0000313" key="2">
    <source>
        <dbReference type="Proteomes" id="UP000234681"/>
    </source>
</evidence>
<dbReference type="AlphaFoldDB" id="A6IVQ3"/>
<dbReference type="Proteomes" id="UP000234681">
    <property type="component" value="Chromosome 16"/>
</dbReference>
<dbReference type="EMBL" id="CH473970">
    <property type="protein sequence ID" value="EDM09171.1"/>
    <property type="molecule type" value="Genomic_DNA"/>
</dbReference>
<name>A6IVQ3_RAT</name>
<organism evidence="1 2">
    <name type="scientific">Rattus norvegicus</name>
    <name type="common">Rat</name>
    <dbReference type="NCBI Taxonomy" id="10116"/>
    <lineage>
        <taxon>Eukaryota</taxon>
        <taxon>Metazoa</taxon>
        <taxon>Chordata</taxon>
        <taxon>Craniata</taxon>
        <taxon>Vertebrata</taxon>
        <taxon>Euteleostomi</taxon>
        <taxon>Mammalia</taxon>
        <taxon>Eutheria</taxon>
        <taxon>Euarchontoglires</taxon>
        <taxon>Glires</taxon>
        <taxon>Rodentia</taxon>
        <taxon>Myomorpha</taxon>
        <taxon>Muroidea</taxon>
        <taxon>Muridae</taxon>
        <taxon>Murinae</taxon>
        <taxon>Rattus</taxon>
    </lineage>
</organism>
<reference evidence="1 2" key="1">
    <citation type="submission" date="2005-09" db="EMBL/GenBank/DDBJ databases">
        <authorList>
            <person name="Mural R.J."/>
            <person name="Li P.W."/>
            <person name="Adams M.D."/>
            <person name="Amanatides P.G."/>
            <person name="Baden-Tillson H."/>
            <person name="Barnstead M."/>
            <person name="Chin S.H."/>
            <person name="Dew I."/>
            <person name="Evans C.A."/>
            <person name="Ferriera S."/>
            <person name="Flanigan M."/>
            <person name="Fosler C."/>
            <person name="Glodek A."/>
            <person name="Gu Z."/>
            <person name="Holt R.A."/>
            <person name="Jennings D."/>
            <person name="Kraft C.L."/>
            <person name="Lu F."/>
            <person name="Nguyen T."/>
            <person name="Nusskern D.R."/>
            <person name="Pfannkoch C.M."/>
            <person name="Sitter C."/>
            <person name="Sutton G.G."/>
            <person name="Venter J.C."/>
            <person name="Wang Z."/>
            <person name="Woodage T."/>
            <person name="Zheng X.H."/>
            <person name="Zhong F."/>
        </authorList>
    </citation>
    <scope>NUCLEOTIDE SEQUENCE [LARGE SCALE GENOMIC DNA]</scope>
    <source>
        <strain>BN</strain>
        <strain evidence="2">Sprague-Dawley</strain>
    </source>
</reference>
<gene>
    <name evidence="1" type="primary">Dctn6_predicted</name>
    <name evidence="1" type="ORF">rCG_43274</name>
</gene>
<evidence type="ECO:0000313" key="1">
    <source>
        <dbReference type="EMBL" id="EDM09171.1"/>
    </source>
</evidence>
<protein>
    <submittedName>
        <fullName evidence="1">Dynactin 6 (Predicted), isoform CRA_d</fullName>
    </submittedName>
</protein>
<accession>A6IVQ3</accession>
<proteinExistence type="predicted"/>